<evidence type="ECO:0000313" key="1">
    <source>
        <dbReference type="EMBL" id="UUO15811.1"/>
    </source>
</evidence>
<accession>A0ABY5LZ32</accession>
<evidence type="ECO:0000313" key="2">
    <source>
        <dbReference type="Proteomes" id="UP001057561"/>
    </source>
</evidence>
<gene>
    <name evidence="1" type="ORF">NG743_01760</name>
</gene>
<dbReference type="RefSeq" id="WP_257121376.1">
    <property type="nucleotide sequence ID" value="NZ_CP099464.1"/>
</dbReference>
<keyword evidence="2" id="KW-1185">Reference proteome</keyword>
<dbReference type="Proteomes" id="UP001057561">
    <property type="component" value="Chromosome"/>
</dbReference>
<protein>
    <submittedName>
        <fullName evidence="1">Uncharacterized protein</fullName>
    </submittedName>
</protein>
<dbReference type="EMBL" id="CP099464">
    <property type="protein sequence ID" value="UUO15811.1"/>
    <property type="molecule type" value="Genomic_DNA"/>
</dbReference>
<sequence>MSRLKVSVHHQEASQKTRDYRRDRVLLRDGIRTVRFDAGECYNRPIDVVTEFLNLF</sequence>
<organism evidence="1 2">
    <name type="scientific">Dolichospermum heterosporum TAC447</name>
    <dbReference type="NCBI Taxonomy" id="747523"/>
    <lineage>
        <taxon>Bacteria</taxon>
        <taxon>Bacillati</taxon>
        <taxon>Cyanobacteriota</taxon>
        <taxon>Cyanophyceae</taxon>
        <taxon>Nostocales</taxon>
        <taxon>Aphanizomenonaceae</taxon>
        <taxon>Dolichospermum</taxon>
        <taxon>Dolichospermum heterosporum</taxon>
    </lineage>
</organism>
<name>A0ABY5LZ32_9CYAN</name>
<proteinExistence type="predicted"/>
<reference evidence="1" key="1">
    <citation type="submission" date="2022-06" db="EMBL/GenBank/DDBJ databases">
        <title>Nostosin G and Spiroidesin B from the Cyanobacterium Dolichospermum sp. NIES-1697.</title>
        <authorList>
            <person name="Phan C.-S."/>
            <person name="Mehjabin J.J."/>
            <person name="Anas A.R.J."/>
            <person name="Hayasaka M."/>
            <person name="Onoki R."/>
            <person name="Wang J."/>
            <person name="Umezawa T."/>
            <person name="Washio K."/>
            <person name="Morikawa M."/>
            <person name="Okino T."/>
        </authorList>
    </citation>
    <scope>NUCLEOTIDE SEQUENCE</scope>
    <source>
        <strain evidence="1">NIES-1697</strain>
    </source>
</reference>